<gene>
    <name evidence="2" type="ORF">NDU88_003822</name>
</gene>
<keyword evidence="3" id="KW-1185">Reference proteome</keyword>
<name>A0AAV7KWP3_PLEWA</name>
<dbReference type="AlphaFoldDB" id="A0AAV7KWP3"/>
<feature type="region of interest" description="Disordered" evidence="1">
    <location>
        <begin position="73"/>
        <end position="106"/>
    </location>
</feature>
<evidence type="ECO:0000256" key="1">
    <source>
        <dbReference type="SAM" id="MobiDB-lite"/>
    </source>
</evidence>
<protein>
    <submittedName>
        <fullName evidence="2">Uncharacterized protein</fullName>
    </submittedName>
</protein>
<reference evidence="2" key="1">
    <citation type="journal article" date="2022" name="bioRxiv">
        <title>Sequencing and chromosome-scale assembly of the giantPleurodeles waltlgenome.</title>
        <authorList>
            <person name="Brown T."/>
            <person name="Elewa A."/>
            <person name="Iarovenko S."/>
            <person name="Subramanian E."/>
            <person name="Araus A.J."/>
            <person name="Petzold A."/>
            <person name="Susuki M."/>
            <person name="Suzuki K.-i.T."/>
            <person name="Hayashi T."/>
            <person name="Toyoda A."/>
            <person name="Oliveira C."/>
            <person name="Osipova E."/>
            <person name="Leigh N.D."/>
            <person name="Simon A."/>
            <person name="Yun M.H."/>
        </authorList>
    </citation>
    <scope>NUCLEOTIDE SEQUENCE</scope>
    <source>
        <strain evidence="2">20211129_DDA</strain>
        <tissue evidence="2">Liver</tissue>
    </source>
</reference>
<organism evidence="2 3">
    <name type="scientific">Pleurodeles waltl</name>
    <name type="common">Iberian ribbed newt</name>
    <dbReference type="NCBI Taxonomy" id="8319"/>
    <lineage>
        <taxon>Eukaryota</taxon>
        <taxon>Metazoa</taxon>
        <taxon>Chordata</taxon>
        <taxon>Craniata</taxon>
        <taxon>Vertebrata</taxon>
        <taxon>Euteleostomi</taxon>
        <taxon>Amphibia</taxon>
        <taxon>Batrachia</taxon>
        <taxon>Caudata</taxon>
        <taxon>Salamandroidea</taxon>
        <taxon>Salamandridae</taxon>
        <taxon>Pleurodelinae</taxon>
        <taxon>Pleurodeles</taxon>
    </lineage>
</organism>
<proteinExistence type="predicted"/>
<accession>A0AAV7KWP3</accession>
<dbReference type="Proteomes" id="UP001066276">
    <property type="component" value="Chromosome 12"/>
</dbReference>
<comment type="caution">
    <text evidence="2">The sequence shown here is derived from an EMBL/GenBank/DDBJ whole genome shotgun (WGS) entry which is preliminary data.</text>
</comment>
<sequence>MRIAVKGTPEGEKGIEWEKERNTVREDVAKEWTFETGKVENDRKNTDWSKDGGDKFYSLMEESEAVSSGCNLSEEDRNASSIAKSLSSAVGPTVRPQRRQRKRIKSRIGAGVIGDSPGECAETLRWDYSGIRLSQPRKHSKVPKDTSLILNSTEGENITDGQTNNMASADTKQLHLIYGTVRELQTETWAENRRARMANKQLQVAVCKIAKYCAEIEEKLNSVESRTSVVEGEVVALKEHVETQGGQLTDAQACFPDIPDRAADFPICFTEKKISLKTPKGSIITYRKTETSFC</sequence>
<evidence type="ECO:0000313" key="2">
    <source>
        <dbReference type="EMBL" id="KAJ1083667.1"/>
    </source>
</evidence>
<dbReference type="EMBL" id="JANPWB010000016">
    <property type="protein sequence ID" value="KAJ1083667.1"/>
    <property type="molecule type" value="Genomic_DNA"/>
</dbReference>
<evidence type="ECO:0000313" key="3">
    <source>
        <dbReference type="Proteomes" id="UP001066276"/>
    </source>
</evidence>
<feature type="compositionally biased region" description="Basic residues" evidence="1">
    <location>
        <begin position="96"/>
        <end position="106"/>
    </location>
</feature>
<feature type="compositionally biased region" description="Polar residues" evidence="1">
    <location>
        <begin position="79"/>
        <end position="90"/>
    </location>
</feature>